<evidence type="ECO:0000313" key="5">
    <source>
        <dbReference type="Proteomes" id="UP000664545"/>
    </source>
</evidence>
<feature type="domain" description="GGDEF" evidence="3">
    <location>
        <begin position="280"/>
        <end position="413"/>
    </location>
</feature>
<protein>
    <submittedName>
        <fullName evidence="4">Bifunctional diguanylate cyclase/phosphodiesterase</fullName>
    </submittedName>
</protein>
<dbReference type="GO" id="GO:0071111">
    <property type="term" value="F:cyclic-guanylate-specific phosphodiesterase activity"/>
    <property type="evidence" value="ECO:0007669"/>
    <property type="project" value="InterPro"/>
</dbReference>
<reference evidence="4" key="1">
    <citation type="submission" date="2021-02" db="EMBL/GenBank/DDBJ databases">
        <title>Abyssanaerobacter marinus gen.nov., sp., nov, anaerobic bacterium isolated from the Onnuri vent field of Indian Ocean and suggestion of Mogibacteriaceae fam. nov., and proposal of reclassification of ambiguous this family's genus member.</title>
        <authorList>
            <person name="Kim Y.J."/>
            <person name="Yang J.-A."/>
        </authorList>
    </citation>
    <scope>NUCLEOTIDE SEQUENCE</scope>
    <source>
        <strain evidence="4">DSM 2634</strain>
    </source>
</reference>
<organism evidence="4 5">
    <name type="scientific">Clostridium aminobutyricum</name>
    <dbReference type="NCBI Taxonomy" id="33953"/>
    <lineage>
        <taxon>Bacteria</taxon>
        <taxon>Bacillati</taxon>
        <taxon>Bacillota</taxon>
        <taxon>Clostridia</taxon>
        <taxon>Eubacteriales</taxon>
        <taxon>Clostridiaceae</taxon>
        <taxon>Clostridium</taxon>
    </lineage>
</organism>
<keyword evidence="1" id="KW-0472">Membrane</keyword>
<keyword evidence="5" id="KW-1185">Reference proteome</keyword>
<proteinExistence type="predicted"/>
<dbReference type="PROSITE" id="PS50883">
    <property type="entry name" value="EAL"/>
    <property type="match status" value="1"/>
</dbReference>
<dbReference type="InterPro" id="IPR035919">
    <property type="entry name" value="EAL_sf"/>
</dbReference>
<accession>A0A939D7M5</accession>
<dbReference type="RefSeq" id="WP_206581387.1">
    <property type="nucleotide sequence ID" value="NZ_JAFJZZ010000001.1"/>
</dbReference>
<dbReference type="InterPro" id="IPR001633">
    <property type="entry name" value="EAL_dom"/>
</dbReference>
<feature type="domain" description="EAL" evidence="2">
    <location>
        <begin position="421"/>
        <end position="669"/>
    </location>
</feature>
<dbReference type="Gene3D" id="3.20.20.450">
    <property type="entry name" value="EAL domain"/>
    <property type="match status" value="1"/>
</dbReference>
<keyword evidence="1" id="KW-0812">Transmembrane</keyword>
<dbReference type="Pfam" id="PF00563">
    <property type="entry name" value="EAL"/>
    <property type="match status" value="1"/>
</dbReference>
<evidence type="ECO:0000259" key="3">
    <source>
        <dbReference type="PROSITE" id="PS50887"/>
    </source>
</evidence>
<dbReference type="CDD" id="cd01949">
    <property type="entry name" value="GGDEF"/>
    <property type="match status" value="2"/>
</dbReference>
<sequence length="669" mass="77283">MKNKYTIFLLYLCAGTILITCFIQIYDLSQYPFESHMDMGSEVYFHFRFSQTITLFLSIAGVSILFAREGINRELKLKAYTDVTGIKNKHACLEEMSILECNDNTLNIGFAIFDLNNLKKVNDFYGHEKGDELIQTFAHLLKLAADKKYFLGRFGGDEFVAIIQNCTEEIMEKYIQDVKQLADKYNKSASVLLSFASGYAISTRNHYYLMEELLKEADKKMYGNKKKMKYENMVENPQLSKILDDDRINSIGRDDLTGLLNYEAFLSVVKKVINLSLEDHDLAILCSDISNFRYINDTFGHKEGNNILRQFAQELKKQSFCLCASRIFSDNFSCLIDVSGMSTDEVTALIEKFNSHFSSIINNEYKGSRLILSSGIYFVPSKDETIDNMLNYANTARKYTKTSYQNILVYRDDIDQLEKKKASIINSFQTSLQNGEFKVYLQAKVRCSDKSICSAEALIRWQMKDGTFYYPDEFIPFLEQTGDIIDMDFYVYEQIFSYLHDRQLAQKVIIPISLNISRAHLIKPLVFLERITNLLGTYPIPTDLITFELTESTYIQDMQSAAFFIDELHKLNFKVSMDDFGSGYSSLKVLKNMPFDEIKFDKEFLLELTDENSRKILLQMMSLVKSLDKVIVCEGVENAMNVNFLEQSDCDIMQGYYYHRPVPMAELVY</sequence>
<name>A0A939D7M5_CLOAM</name>
<dbReference type="AlphaFoldDB" id="A0A939D7M5"/>
<feature type="domain" description="GGDEF" evidence="3">
    <location>
        <begin position="106"/>
        <end position="237"/>
    </location>
</feature>
<dbReference type="PANTHER" id="PTHR33121">
    <property type="entry name" value="CYCLIC DI-GMP PHOSPHODIESTERASE PDEF"/>
    <property type="match status" value="1"/>
</dbReference>
<dbReference type="Pfam" id="PF00990">
    <property type="entry name" value="GGDEF"/>
    <property type="match status" value="2"/>
</dbReference>
<dbReference type="InterPro" id="IPR043128">
    <property type="entry name" value="Rev_trsase/Diguanyl_cyclase"/>
</dbReference>
<keyword evidence="1" id="KW-1133">Transmembrane helix</keyword>
<dbReference type="InterPro" id="IPR029787">
    <property type="entry name" value="Nucleotide_cyclase"/>
</dbReference>
<dbReference type="InterPro" id="IPR050706">
    <property type="entry name" value="Cyclic-di-GMP_PDE-like"/>
</dbReference>
<dbReference type="Proteomes" id="UP000664545">
    <property type="component" value="Unassembled WGS sequence"/>
</dbReference>
<evidence type="ECO:0000256" key="1">
    <source>
        <dbReference type="SAM" id="Phobius"/>
    </source>
</evidence>
<dbReference type="SMART" id="SM00052">
    <property type="entry name" value="EAL"/>
    <property type="match status" value="1"/>
</dbReference>
<dbReference type="SUPFAM" id="SSF55073">
    <property type="entry name" value="Nucleotide cyclase"/>
    <property type="match status" value="2"/>
</dbReference>
<feature type="transmembrane region" description="Helical" evidence="1">
    <location>
        <begin position="7"/>
        <end position="26"/>
    </location>
</feature>
<dbReference type="SMART" id="SM00267">
    <property type="entry name" value="GGDEF"/>
    <property type="match status" value="1"/>
</dbReference>
<dbReference type="EMBL" id="JAFJZZ010000001">
    <property type="protein sequence ID" value="MBN7772596.1"/>
    <property type="molecule type" value="Genomic_DNA"/>
</dbReference>
<dbReference type="NCBIfam" id="TIGR00254">
    <property type="entry name" value="GGDEF"/>
    <property type="match status" value="2"/>
</dbReference>
<dbReference type="Gene3D" id="3.30.70.270">
    <property type="match status" value="2"/>
</dbReference>
<dbReference type="PANTHER" id="PTHR33121:SF71">
    <property type="entry name" value="OXYGEN SENSOR PROTEIN DOSP"/>
    <property type="match status" value="1"/>
</dbReference>
<dbReference type="SUPFAM" id="SSF141868">
    <property type="entry name" value="EAL domain-like"/>
    <property type="match status" value="1"/>
</dbReference>
<gene>
    <name evidence="4" type="ORF">JYB65_04410</name>
</gene>
<feature type="transmembrane region" description="Helical" evidence="1">
    <location>
        <begin position="46"/>
        <end position="67"/>
    </location>
</feature>
<dbReference type="InterPro" id="IPR000160">
    <property type="entry name" value="GGDEF_dom"/>
</dbReference>
<comment type="caution">
    <text evidence="4">The sequence shown here is derived from an EMBL/GenBank/DDBJ whole genome shotgun (WGS) entry which is preliminary data.</text>
</comment>
<dbReference type="PROSITE" id="PS50887">
    <property type="entry name" value="GGDEF"/>
    <property type="match status" value="2"/>
</dbReference>
<dbReference type="CDD" id="cd01948">
    <property type="entry name" value="EAL"/>
    <property type="match status" value="1"/>
</dbReference>
<evidence type="ECO:0000259" key="2">
    <source>
        <dbReference type="PROSITE" id="PS50883"/>
    </source>
</evidence>
<evidence type="ECO:0000313" key="4">
    <source>
        <dbReference type="EMBL" id="MBN7772596.1"/>
    </source>
</evidence>